<keyword evidence="2" id="KW-1185">Reference proteome</keyword>
<comment type="caution">
    <text evidence="1">The sequence shown here is derived from an EMBL/GenBank/DDBJ whole genome shotgun (WGS) entry which is preliminary data.</text>
</comment>
<evidence type="ECO:0000313" key="1">
    <source>
        <dbReference type="EMBL" id="GLK69247.1"/>
    </source>
</evidence>
<accession>A0A9W6J2R2</accession>
<reference evidence="1" key="2">
    <citation type="submission" date="2023-01" db="EMBL/GenBank/DDBJ databases">
        <authorList>
            <person name="Sun Q."/>
            <person name="Evtushenko L."/>
        </authorList>
    </citation>
    <scope>NUCLEOTIDE SEQUENCE</scope>
    <source>
        <strain evidence="1">VKM B-2347</strain>
    </source>
</reference>
<dbReference type="RefSeq" id="WP_271169478.1">
    <property type="nucleotide sequence ID" value="NZ_BSFI01000021.1"/>
</dbReference>
<reference evidence="1" key="1">
    <citation type="journal article" date="2014" name="Int. J. Syst. Evol. Microbiol.">
        <title>Complete genome sequence of Corynebacterium casei LMG S-19264T (=DSM 44701T), isolated from a smear-ripened cheese.</title>
        <authorList>
            <consortium name="US DOE Joint Genome Institute (JGI-PGF)"/>
            <person name="Walter F."/>
            <person name="Albersmeier A."/>
            <person name="Kalinowski J."/>
            <person name="Ruckert C."/>
        </authorList>
    </citation>
    <scope>NUCLEOTIDE SEQUENCE</scope>
    <source>
        <strain evidence="1">VKM B-2347</strain>
    </source>
</reference>
<organism evidence="1 2">
    <name type="scientific">Hansschlegelia plantiphila</name>
    <dbReference type="NCBI Taxonomy" id="374655"/>
    <lineage>
        <taxon>Bacteria</taxon>
        <taxon>Pseudomonadati</taxon>
        <taxon>Pseudomonadota</taxon>
        <taxon>Alphaproteobacteria</taxon>
        <taxon>Hyphomicrobiales</taxon>
        <taxon>Methylopilaceae</taxon>
        <taxon>Hansschlegelia</taxon>
    </lineage>
</organism>
<evidence type="ECO:0000313" key="2">
    <source>
        <dbReference type="Proteomes" id="UP001143372"/>
    </source>
</evidence>
<protein>
    <recommendedName>
        <fullName evidence="3">DUF2188 domain-containing protein</fullName>
    </recommendedName>
</protein>
<evidence type="ECO:0008006" key="3">
    <source>
        <dbReference type="Google" id="ProtNLM"/>
    </source>
</evidence>
<dbReference type="AlphaFoldDB" id="A0A9W6J2R2"/>
<dbReference type="Proteomes" id="UP001143372">
    <property type="component" value="Unassembled WGS sequence"/>
</dbReference>
<name>A0A9W6J2R2_9HYPH</name>
<sequence length="56" mass="6046">MNVEIYEFEPGRWSYKIAGAPSGETFPSRAAALIAAEQVKDKQAQAPDAPAIDPQI</sequence>
<proteinExistence type="predicted"/>
<dbReference type="EMBL" id="BSFI01000021">
    <property type="protein sequence ID" value="GLK69247.1"/>
    <property type="molecule type" value="Genomic_DNA"/>
</dbReference>
<gene>
    <name evidence="1" type="ORF">GCM10008179_28850</name>
</gene>